<sequence>MYHELRKFVGSDCTSSTLMPTVFVVPYRFVSALELQCFTASLAKGSLPNLHSSSFALLFSSPIPLQLPNAPVVQRNSQNAVAPC</sequence>
<protein>
    <submittedName>
        <fullName evidence="1">Uncharacterized protein</fullName>
    </submittedName>
</protein>
<evidence type="ECO:0000313" key="1">
    <source>
        <dbReference type="EMBL" id="VUZ44236.1"/>
    </source>
</evidence>
<dbReference type="AlphaFoldDB" id="A0A564YAN3"/>
<organism evidence="1 3">
    <name type="scientific">Hymenolepis diminuta</name>
    <name type="common">Rat tapeworm</name>
    <dbReference type="NCBI Taxonomy" id="6216"/>
    <lineage>
        <taxon>Eukaryota</taxon>
        <taxon>Metazoa</taxon>
        <taxon>Spiralia</taxon>
        <taxon>Lophotrochozoa</taxon>
        <taxon>Platyhelminthes</taxon>
        <taxon>Cestoda</taxon>
        <taxon>Eucestoda</taxon>
        <taxon>Cyclophyllidea</taxon>
        <taxon>Hymenolepididae</taxon>
        <taxon>Hymenolepis</taxon>
    </lineage>
</organism>
<dbReference type="EMBL" id="CABIJS010000123">
    <property type="protein sequence ID" value="VUZ44238.1"/>
    <property type="molecule type" value="Genomic_DNA"/>
</dbReference>
<proteinExistence type="predicted"/>
<evidence type="ECO:0000313" key="3">
    <source>
        <dbReference type="Proteomes" id="UP000321570"/>
    </source>
</evidence>
<dbReference type="Proteomes" id="UP000321570">
    <property type="component" value="Unassembled WGS sequence"/>
</dbReference>
<gene>
    <name evidence="1" type="ORF">WMSIL1_LOCUS4412</name>
    <name evidence="2" type="ORF">WMSIL1_LOCUS4413</name>
</gene>
<dbReference type="EMBL" id="CABIJS010000123">
    <property type="protein sequence ID" value="VUZ44236.1"/>
    <property type="molecule type" value="Genomic_DNA"/>
</dbReference>
<reference evidence="1 3" key="1">
    <citation type="submission" date="2019-07" db="EMBL/GenBank/DDBJ databases">
        <authorList>
            <person name="Jastrzebski P J."/>
            <person name="Paukszto L."/>
            <person name="Jastrzebski P J."/>
        </authorList>
    </citation>
    <scope>NUCLEOTIDE SEQUENCE [LARGE SCALE GENOMIC DNA]</scope>
    <source>
        <strain evidence="1 3">WMS-il1</strain>
    </source>
</reference>
<keyword evidence="3" id="KW-1185">Reference proteome</keyword>
<name>A0A564YAN3_HYMDI</name>
<accession>A0A564YAN3</accession>
<evidence type="ECO:0000313" key="2">
    <source>
        <dbReference type="EMBL" id="VUZ44238.1"/>
    </source>
</evidence>